<keyword evidence="1" id="KW-0479">Metal-binding</keyword>
<organism evidence="6 7">
    <name type="scientific">Aquimarina atlantica</name>
    <dbReference type="NCBI Taxonomy" id="1317122"/>
    <lineage>
        <taxon>Bacteria</taxon>
        <taxon>Pseudomonadati</taxon>
        <taxon>Bacteroidota</taxon>
        <taxon>Flavobacteriia</taxon>
        <taxon>Flavobacteriales</taxon>
        <taxon>Flavobacteriaceae</taxon>
        <taxon>Aquimarina</taxon>
    </lineage>
</organism>
<dbReference type="Proteomes" id="UP000023541">
    <property type="component" value="Unassembled WGS sequence"/>
</dbReference>
<dbReference type="eggNOG" id="COG1409">
    <property type="taxonomic scope" value="Bacteria"/>
</dbReference>
<protein>
    <recommendedName>
        <fullName evidence="5">Calcineurin-like phosphoesterase domain-containing protein</fullName>
    </recommendedName>
</protein>
<dbReference type="GO" id="GO:0046872">
    <property type="term" value="F:metal ion binding"/>
    <property type="evidence" value="ECO:0007669"/>
    <property type="project" value="UniProtKB-KW"/>
</dbReference>
<name>A0A023BWU4_9FLAO</name>
<keyword evidence="3" id="KW-0408">Iron</keyword>
<accession>A0A023BWU4</accession>
<dbReference type="InterPro" id="IPR004843">
    <property type="entry name" value="Calcineurin-like_PHP"/>
</dbReference>
<dbReference type="InterPro" id="IPR050884">
    <property type="entry name" value="CNP_phosphodiesterase-III"/>
</dbReference>
<dbReference type="Gene3D" id="3.60.21.10">
    <property type="match status" value="1"/>
</dbReference>
<dbReference type="AlphaFoldDB" id="A0A023BWU4"/>
<keyword evidence="7" id="KW-1185">Reference proteome</keyword>
<dbReference type="Pfam" id="PF00149">
    <property type="entry name" value="Metallophos"/>
    <property type="match status" value="1"/>
</dbReference>
<proteinExistence type="inferred from homology"/>
<dbReference type="OrthoDB" id="651281at2"/>
<gene>
    <name evidence="6" type="ORF">ATO12_14610</name>
</gene>
<dbReference type="PANTHER" id="PTHR42988">
    <property type="entry name" value="PHOSPHOHYDROLASE"/>
    <property type="match status" value="1"/>
</dbReference>
<dbReference type="PANTHER" id="PTHR42988:SF2">
    <property type="entry name" value="CYCLIC NUCLEOTIDE PHOSPHODIESTERASE CBUA0032-RELATED"/>
    <property type="match status" value="1"/>
</dbReference>
<evidence type="ECO:0000256" key="3">
    <source>
        <dbReference type="ARBA" id="ARBA00023004"/>
    </source>
</evidence>
<dbReference type="GO" id="GO:0016787">
    <property type="term" value="F:hydrolase activity"/>
    <property type="evidence" value="ECO:0007669"/>
    <property type="project" value="UniProtKB-KW"/>
</dbReference>
<dbReference type="InterPro" id="IPR029052">
    <property type="entry name" value="Metallo-depent_PP-like"/>
</dbReference>
<evidence type="ECO:0000256" key="4">
    <source>
        <dbReference type="ARBA" id="ARBA00025742"/>
    </source>
</evidence>
<dbReference type="RefSeq" id="WP_034241623.1">
    <property type="nucleotide sequence ID" value="NZ_AQRA01000004.1"/>
</dbReference>
<evidence type="ECO:0000256" key="2">
    <source>
        <dbReference type="ARBA" id="ARBA00022801"/>
    </source>
</evidence>
<comment type="similarity">
    <text evidence="4">Belongs to the cyclic nucleotide phosphodiesterase class-III family.</text>
</comment>
<evidence type="ECO:0000256" key="1">
    <source>
        <dbReference type="ARBA" id="ARBA00022723"/>
    </source>
</evidence>
<evidence type="ECO:0000313" key="6">
    <source>
        <dbReference type="EMBL" id="EZH74103.1"/>
    </source>
</evidence>
<evidence type="ECO:0000313" key="7">
    <source>
        <dbReference type="Proteomes" id="UP000023541"/>
    </source>
</evidence>
<comment type="caution">
    <text evidence="6">The sequence shown here is derived from an EMBL/GenBank/DDBJ whole genome shotgun (WGS) entry which is preliminary data.</text>
</comment>
<dbReference type="EMBL" id="AQRA01000004">
    <property type="protein sequence ID" value="EZH74103.1"/>
    <property type="molecule type" value="Genomic_DNA"/>
</dbReference>
<dbReference type="SUPFAM" id="SSF56300">
    <property type="entry name" value="Metallo-dependent phosphatases"/>
    <property type="match status" value="1"/>
</dbReference>
<feature type="domain" description="Calcineurin-like phosphoesterase" evidence="5">
    <location>
        <begin position="4"/>
        <end position="182"/>
    </location>
</feature>
<dbReference type="STRING" id="1317122.ATO12_14610"/>
<evidence type="ECO:0000259" key="5">
    <source>
        <dbReference type="Pfam" id="PF00149"/>
    </source>
</evidence>
<reference evidence="6 7" key="1">
    <citation type="submission" date="2014-04" db="EMBL/GenBank/DDBJ databases">
        <title>Aquimarina sp. 22II-S11-z7 Genome Sequencing.</title>
        <authorList>
            <person name="Lai Q."/>
        </authorList>
    </citation>
    <scope>NUCLEOTIDE SEQUENCE [LARGE SCALE GENOMIC DNA]</scope>
    <source>
        <strain evidence="6 7">22II-S11-z7</strain>
    </source>
</reference>
<sequence length="240" mass="27481">MYEKIAHITDLHLDEAYPLKNGVLARKQFDSIVKDIKDKKITRVVCTGDIGENKGISYFFEQLNTKALSITLGNHDTFSEILKYYNKGADYDSEKLYSSTITEYHKFIYLDSSEGVIDDKQLLWLEKELISATSIIIFVHHPIIGLNLKVDEIGKLKNRANVISLLENSPNKITIFCGHYHMESTILHKNITQHITPAVSYQVEKTLNTIEINTTVFGYRIIEIDKYNTSSKIQLLHNAN</sequence>
<keyword evidence="2" id="KW-0378">Hydrolase</keyword>